<accession>A0A6A6C4A0</accession>
<dbReference type="Gene3D" id="3.90.25.10">
    <property type="entry name" value="UDP-galactose 4-epimerase, domain 1"/>
    <property type="match status" value="1"/>
</dbReference>
<evidence type="ECO:0000313" key="4">
    <source>
        <dbReference type="EMBL" id="KAF2161118.1"/>
    </source>
</evidence>
<keyword evidence="2" id="KW-0521">NADP</keyword>
<reference evidence="4" key="1">
    <citation type="journal article" date="2020" name="Stud. Mycol.">
        <title>101 Dothideomycetes genomes: a test case for predicting lifestyles and emergence of pathogens.</title>
        <authorList>
            <person name="Haridas S."/>
            <person name="Albert R."/>
            <person name="Binder M."/>
            <person name="Bloem J."/>
            <person name="Labutti K."/>
            <person name="Salamov A."/>
            <person name="Andreopoulos B."/>
            <person name="Baker S."/>
            <person name="Barry K."/>
            <person name="Bills G."/>
            <person name="Bluhm B."/>
            <person name="Cannon C."/>
            <person name="Castanera R."/>
            <person name="Culley D."/>
            <person name="Daum C."/>
            <person name="Ezra D."/>
            <person name="Gonzalez J."/>
            <person name="Henrissat B."/>
            <person name="Kuo A."/>
            <person name="Liang C."/>
            <person name="Lipzen A."/>
            <person name="Lutzoni F."/>
            <person name="Magnuson J."/>
            <person name="Mondo S."/>
            <person name="Nolan M."/>
            <person name="Ohm R."/>
            <person name="Pangilinan J."/>
            <person name="Park H.-J."/>
            <person name="Ramirez L."/>
            <person name="Alfaro M."/>
            <person name="Sun H."/>
            <person name="Tritt A."/>
            <person name="Yoshinaga Y."/>
            <person name="Zwiers L.-H."/>
            <person name="Turgeon B."/>
            <person name="Goodwin S."/>
            <person name="Spatafora J."/>
            <person name="Crous P."/>
            <person name="Grigoriev I."/>
        </authorList>
    </citation>
    <scope>NUCLEOTIDE SEQUENCE</scope>
    <source>
        <strain evidence="4">ATCC 36951</strain>
    </source>
</reference>
<protein>
    <recommendedName>
        <fullName evidence="3">NmrA-like domain-containing protein</fullName>
    </recommendedName>
</protein>
<evidence type="ECO:0000256" key="2">
    <source>
        <dbReference type="ARBA" id="ARBA00022857"/>
    </source>
</evidence>
<sequence>MAPSKVFVVGGTGAQGMPIIRGLVKDNAYSCRVLTRDVNSARAQQLLALGNIELRTGTFASEKDLRNGFRGCEYAFINIDGFNAGEKTEIFWAMRAYELALEEGVKFFVYGNLDYGYKMGGYDPQYRCGHYDGKGRVGEWILRQNKDNGRHMGVALFTTGPYIEMVLAAGTVMAPVIESDGTLVWRVPLGDGAVPHVALEDYEYYVRWLFDHQTEANGIDLQVAIDHIEYEELAAAFTKVTGKPARYENIDLETHWKLANLGPNLDVSAGYNARKEDAATLSIRQNFTGFWNLWRASGGNRSVIRRDYTLLDRIHPNRIKSAEEWFRREEERGLQAGLGSFYERAGDLRPVLKVSEDGWRGRI</sequence>
<dbReference type="Gene3D" id="3.40.50.720">
    <property type="entry name" value="NAD(P)-binding Rossmann-like Domain"/>
    <property type="match status" value="1"/>
</dbReference>
<keyword evidence="5" id="KW-1185">Reference proteome</keyword>
<dbReference type="RefSeq" id="XP_033662007.1">
    <property type="nucleotide sequence ID" value="XM_033810760.1"/>
</dbReference>
<dbReference type="InterPro" id="IPR036291">
    <property type="entry name" value="NAD(P)-bd_dom_sf"/>
</dbReference>
<dbReference type="EMBL" id="ML993621">
    <property type="protein sequence ID" value="KAF2161118.1"/>
    <property type="molecule type" value="Genomic_DNA"/>
</dbReference>
<dbReference type="PANTHER" id="PTHR42748:SF14">
    <property type="entry name" value="SNOAL-LIKE DOMAIN-CONTAINING PROTEIN"/>
    <property type="match status" value="1"/>
</dbReference>
<comment type="similarity">
    <text evidence="1">Belongs to the NmrA-type oxidoreductase family.</text>
</comment>
<dbReference type="GO" id="GO:0005634">
    <property type="term" value="C:nucleus"/>
    <property type="evidence" value="ECO:0007669"/>
    <property type="project" value="TreeGrafter"/>
</dbReference>
<evidence type="ECO:0000256" key="1">
    <source>
        <dbReference type="ARBA" id="ARBA00006328"/>
    </source>
</evidence>
<gene>
    <name evidence="4" type="ORF">M409DRAFT_37585</name>
</gene>
<dbReference type="PANTHER" id="PTHR42748">
    <property type="entry name" value="NITROGEN METABOLITE REPRESSION PROTEIN NMRA FAMILY MEMBER"/>
    <property type="match status" value="1"/>
</dbReference>
<dbReference type="Proteomes" id="UP000799537">
    <property type="component" value="Unassembled WGS sequence"/>
</dbReference>
<evidence type="ECO:0000313" key="5">
    <source>
        <dbReference type="Proteomes" id="UP000799537"/>
    </source>
</evidence>
<dbReference type="AlphaFoldDB" id="A0A6A6C4A0"/>
<dbReference type="InterPro" id="IPR051164">
    <property type="entry name" value="NmrA-like_oxidored"/>
</dbReference>
<dbReference type="InterPro" id="IPR008030">
    <property type="entry name" value="NmrA-like"/>
</dbReference>
<name>A0A6A6C4A0_ZASCE</name>
<dbReference type="OrthoDB" id="300709at2759"/>
<dbReference type="Pfam" id="PF05368">
    <property type="entry name" value="NmrA"/>
    <property type="match status" value="1"/>
</dbReference>
<dbReference type="GeneID" id="54564032"/>
<organism evidence="4 5">
    <name type="scientific">Zasmidium cellare ATCC 36951</name>
    <dbReference type="NCBI Taxonomy" id="1080233"/>
    <lineage>
        <taxon>Eukaryota</taxon>
        <taxon>Fungi</taxon>
        <taxon>Dikarya</taxon>
        <taxon>Ascomycota</taxon>
        <taxon>Pezizomycotina</taxon>
        <taxon>Dothideomycetes</taxon>
        <taxon>Dothideomycetidae</taxon>
        <taxon>Mycosphaerellales</taxon>
        <taxon>Mycosphaerellaceae</taxon>
        <taxon>Zasmidium</taxon>
    </lineage>
</organism>
<feature type="domain" description="NmrA-like" evidence="3">
    <location>
        <begin position="4"/>
        <end position="257"/>
    </location>
</feature>
<proteinExistence type="inferred from homology"/>
<dbReference type="SUPFAM" id="SSF51735">
    <property type="entry name" value="NAD(P)-binding Rossmann-fold domains"/>
    <property type="match status" value="1"/>
</dbReference>
<evidence type="ECO:0000259" key="3">
    <source>
        <dbReference type="Pfam" id="PF05368"/>
    </source>
</evidence>